<accession>F9WEH0</accession>
<reference evidence="3" key="1">
    <citation type="submission" date="2011-07" db="EMBL/GenBank/DDBJ databases">
        <title>Divergent evolution of antigenic variation in African trypanosomes.</title>
        <authorList>
            <person name="Jackson A.P."/>
            <person name="Berry A."/>
            <person name="Allison H.C."/>
            <person name="Burton P."/>
            <person name="Anderson J."/>
            <person name="Aslett M."/>
            <person name="Brown R."/>
            <person name="Corton N."/>
            <person name="Harris D."/>
            <person name="Hauser H."/>
            <person name="Gamble J."/>
            <person name="Gilderthorp R."/>
            <person name="McQuillan J."/>
            <person name="Quail M.A."/>
            <person name="Sanders M."/>
            <person name="Van Tonder A."/>
            <person name="Ginger M.L."/>
            <person name="Donelson J.E."/>
            <person name="Field M.C."/>
            <person name="Barry J.D."/>
            <person name="Berriman M."/>
            <person name="Hertz-Fowler C."/>
        </authorList>
    </citation>
    <scope>NUCLEOTIDE SEQUENCE [LARGE SCALE GENOMIC DNA]</scope>
    <source>
        <strain evidence="3">IL3000</strain>
    </source>
</reference>
<dbReference type="Gene3D" id="3.40.140.10">
    <property type="entry name" value="Cytidine Deaminase, domain 2"/>
    <property type="match status" value="1"/>
</dbReference>
<dbReference type="PANTHER" id="PTHR10540:SF6">
    <property type="entry name" value="EUKARYOTIC TRANSLATION INITIATION FACTOR 3 SUBUNIT F"/>
    <property type="match status" value="1"/>
</dbReference>
<dbReference type="Pfam" id="PF01398">
    <property type="entry name" value="JAB"/>
    <property type="match status" value="1"/>
</dbReference>
<evidence type="ECO:0000313" key="2">
    <source>
        <dbReference type="EMBL" id="CCD15680.1"/>
    </source>
</evidence>
<dbReference type="OMA" id="THEGSHE"/>
<evidence type="ECO:0000313" key="3">
    <source>
        <dbReference type="Proteomes" id="UP000000702"/>
    </source>
</evidence>
<dbReference type="Proteomes" id="UP000000702">
    <property type="component" value="Unassembled WGS sequence"/>
</dbReference>
<dbReference type="EMBL" id="CAEQ01002012">
    <property type="protein sequence ID" value="CCD15680.1"/>
    <property type="molecule type" value="Genomic_DNA"/>
</dbReference>
<proteinExistence type="predicted"/>
<dbReference type="AlphaFoldDB" id="F9WEH0"/>
<protein>
    <submittedName>
        <fullName evidence="2">WGS project CAEQ00000000 data, annotated contig 267</fullName>
    </submittedName>
</protein>
<dbReference type="GO" id="GO:0008237">
    <property type="term" value="F:metallopeptidase activity"/>
    <property type="evidence" value="ECO:0007669"/>
    <property type="project" value="InterPro"/>
</dbReference>
<reference evidence="2 3" key="2">
    <citation type="journal article" date="2012" name="Proc. Natl. Acad. Sci. U.S.A.">
        <title>Antigenic diversity is generated by distinct evolutionary mechanisms in African trypanosome species.</title>
        <authorList>
            <person name="Jackson A.P."/>
            <person name="Berry A."/>
            <person name="Aslett M."/>
            <person name="Allison H.C."/>
            <person name="Burton P."/>
            <person name="Vavrova-Anderson J."/>
            <person name="Brown R."/>
            <person name="Browne H."/>
            <person name="Corton N."/>
            <person name="Hauser H."/>
            <person name="Gamble J."/>
            <person name="Gilderthorp R."/>
            <person name="Marcello L."/>
            <person name="McQuillan J."/>
            <person name="Otto T.D."/>
            <person name="Quail M.A."/>
            <person name="Sanders M.J."/>
            <person name="van Tonder A."/>
            <person name="Ginger M.L."/>
            <person name="Field M.C."/>
            <person name="Barry J.D."/>
            <person name="Hertz-Fowler C."/>
            <person name="Berriman M."/>
        </authorList>
    </citation>
    <scope>NUCLEOTIDE SEQUENCE [LARGE SCALE GENOMIC DNA]</scope>
    <source>
        <strain evidence="2 3">IL3000</strain>
    </source>
</reference>
<dbReference type="GO" id="GO:0071541">
    <property type="term" value="C:eukaryotic translation initiation factor 3 complex, eIF3m"/>
    <property type="evidence" value="ECO:0007669"/>
    <property type="project" value="TreeGrafter"/>
</dbReference>
<comment type="caution">
    <text evidence="2">The sequence shown here is derived from an EMBL/GenBank/DDBJ whole genome shotgun (WGS) entry which is preliminary data.</text>
</comment>
<organism evidence="2 3">
    <name type="scientific">Trypanosoma congolense (strain IL3000)</name>
    <dbReference type="NCBI Taxonomy" id="1068625"/>
    <lineage>
        <taxon>Eukaryota</taxon>
        <taxon>Discoba</taxon>
        <taxon>Euglenozoa</taxon>
        <taxon>Kinetoplastea</taxon>
        <taxon>Metakinetoplastina</taxon>
        <taxon>Trypanosomatida</taxon>
        <taxon>Trypanosomatidae</taxon>
        <taxon>Trypanosoma</taxon>
        <taxon>Nannomonas</taxon>
    </lineage>
</organism>
<sequence>MPTSVGDFIVGTQRVCLHPLVVLNITDHVSRLHGLNCCDRGSNVPKDLVVGILLGRVTHEGSHEICASFEAVGPYLSQSGDVHGLDWGAMKQKREQLAQVTPDLSVVGCYVNLRTMGDVARCCAAVHYNLRGEFCEVSEGALFAMIVDYNRNSKLSPSPIYLFEASFLTDPGEPQTCCEPPVQNEVTSSAMCYEVSSTSLSSAMPNNARFDVVLPNKSRLPITMKRIDYVLQEEDAQQVGLDLTLRISADIDDTSNSITTTAIGLQLHRVALSLQLLRNKTQQVIKYINTTENNANILLDTEVLRHVGKVCALTSSGFSSALSHSEWAGGGGVCMKGHVAQLVALLSLQSRCVAGLQALLSAHRRRA</sequence>
<dbReference type="GO" id="GO:0003743">
    <property type="term" value="F:translation initiation factor activity"/>
    <property type="evidence" value="ECO:0007669"/>
    <property type="project" value="TreeGrafter"/>
</dbReference>
<feature type="domain" description="JAB1/MPN/MOV34 metalloenzyme" evidence="1">
    <location>
        <begin position="13"/>
        <end position="110"/>
    </location>
</feature>
<evidence type="ECO:0000259" key="1">
    <source>
        <dbReference type="Pfam" id="PF01398"/>
    </source>
</evidence>
<name>F9WEH0_TRYCI</name>
<keyword evidence="3" id="KW-1185">Reference proteome</keyword>
<dbReference type="GO" id="GO:0031369">
    <property type="term" value="F:translation initiation factor binding"/>
    <property type="evidence" value="ECO:0007669"/>
    <property type="project" value="TreeGrafter"/>
</dbReference>
<dbReference type="VEuPathDB" id="TriTrypDB:TcIL3000_0_06940"/>
<dbReference type="PANTHER" id="PTHR10540">
    <property type="entry name" value="EUKARYOTIC TRANSLATION INITIATION FACTOR 3 SUBUNIT F-RELATED"/>
    <property type="match status" value="1"/>
</dbReference>
<dbReference type="InterPro" id="IPR000555">
    <property type="entry name" value="JAMM/MPN+_dom"/>
</dbReference>
<gene>
    <name evidence="2" type="ORF">TCIL3000_0_06940</name>
</gene>